<name>A0A5J4WI04_9EUKA</name>
<dbReference type="Proteomes" id="UP000324800">
    <property type="component" value="Unassembled WGS sequence"/>
</dbReference>
<comment type="caution">
    <text evidence="1">The sequence shown here is derived from an EMBL/GenBank/DDBJ whole genome shotgun (WGS) entry which is preliminary data.</text>
</comment>
<gene>
    <name evidence="1" type="ORF">EZS28_010532</name>
</gene>
<sequence>MVAYQVLDGGSREPRIDLPPMFHHNRSSLLQLKYRKYIKYRRDWQMEHKQFVFNVESFYISLRISPELTLGPIKRRELMRILNLFGNLPNYPFYLENLQYNGLLPEYALSVSMDLNVKLFCAGSQVKKLVVVLVQSSKIRYY</sequence>
<evidence type="ECO:0000313" key="2">
    <source>
        <dbReference type="Proteomes" id="UP000324800"/>
    </source>
</evidence>
<proteinExistence type="predicted"/>
<dbReference type="EMBL" id="SNRW01002090">
    <property type="protein sequence ID" value="KAA6393939.1"/>
    <property type="molecule type" value="Genomic_DNA"/>
</dbReference>
<reference evidence="1 2" key="1">
    <citation type="submission" date="2019-03" db="EMBL/GenBank/DDBJ databases">
        <title>Single cell metagenomics reveals metabolic interactions within the superorganism composed of flagellate Streblomastix strix and complex community of Bacteroidetes bacteria on its surface.</title>
        <authorList>
            <person name="Treitli S.C."/>
            <person name="Kolisko M."/>
            <person name="Husnik F."/>
            <person name="Keeling P."/>
            <person name="Hampl V."/>
        </authorList>
    </citation>
    <scope>NUCLEOTIDE SEQUENCE [LARGE SCALE GENOMIC DNA]</scope>
    <source>
        <strain evidence="1">ST1C</strain>
    </source>
</reference>
<protein>
    <submittedName>
        <fullName evidence="1">Uncharacterized protein</fullName>
    </submittedName>
</protein>
<accession>A0A5J4WI04</accession>
<organism evidence="1 2">
    <name type="scientific">Streblomastix strix</name>
    <dbReference type="NCBI Taxonomy" id="222440"/>
    <lineage>
        <taxon>Eukaryota</taxon>
        <taxon>Metamonada</taxon>
        <taxon>Preaxostyla</taxon>
        <taxon>Oxymonadida</taxon>
        <taxon>Streblomastigidae</taxon>
        <taxon>Streblomastix</taxon>
    </lineage>
</organism>
<evidence type="ECO:0000313" key="1">
    <source>
        <dbReference type="EMBL" id="KAA6393939.1"/>
    </source>
</evidence>
<dbReference type="AlphaFoldDB" id="A0A5J4WI04"/>